<dbReference type="EMBL" id="JAWRVE010000288">
    <property type="protein sequence ID" value="KAL1845927.1"/>
    <property type="molecule type" value="Genomic_DNA"/>
</dbReference>
<sequence length="329" mass="37782">MENSTLTDLDLKRIAFAVSPEERSLGLSLDNDLHPLYRLSNFKASALTSETTGEEENQPFLEERVYKRMIPAFRLASLLLEFSLPFLTKVFCANLVFKGEVYALDPEYKCTEMDVRRVKALLLEWAGRTRFYCKTPFDHASPCEATTEVRTNGKQLPTPVRSLTNISIRTIEFFSQENYDEIDAEVKTAQLAQLAFVLVHEQCHAAFHHRWAEDSSLSESHRAFIARVSPVEPLYHVHMDPRYHELGFAMQAWIHGGSVLKRGKDLIFIEYPGDVFFEATTAESYPFRDHLFSAEFWRAVQNDTRSPTGWDADVLPFGWLGMAMKKHMS</sequence>
<protein>
    <submittedName>
        <fullName evidence="1">Uncharacterized protein</fullName>
    </submittedName>
</protein>
<accession>A0ABR3VVA4</accession>
<gene>
    <name evidence="1" type="ORF">Daus18300_014418</name>
</gene>
<organism evidence="1 2">
    <name type="scientific">Diaporthe australafricana</name>
    <dbReference type="NCBI Taxonomy" id="127596"/>
    <lineage>
        <taxon>Eukaryota</taxon>
        <taxon>Fungi</taxon>
        <taxon>Dikarya</taxon>
        <taxon>Ascomycota</taxon>
        <taxon>Pezizomycotina</taxon>
        <taxon>Sordariomycetes</taxon>
        <taxon>Sordariomycetidae</taxon>
        <taxon>Diaporthales</taxon>
        <taxon>Diaporthaceae</taxon>
        <taxon>Diaporthe</taxon>
    </lineage>
</organism>
<name>A0ABR3VVA4_9PEZI</name>
<evidence type="ECO:0000313" key="2">
    <source>
        <dbReference type="Proteomes" id="UP001583177"/>
    </source>
</evidence>
<comment type="caution">
    <text evidence="1">The sequence shown here is derived from an EMBL/GenBank/DDBJ whole genome shotgun (WGS) entry which is preliminary data.</text>
</comment>
<keyword evidence="2" id="KW-1185">Reference proteome</keyword>
<dbReference type="Proteomes" id="UP001583177">
    <property type="component" value="Unassembled WGS sequence"/>
</dbReference>
<proteinExistence type="predicted"/>
<reference evidence="1 2" key="1">
    <citation type="journal article" date="2024" name="IMA Fungus">
        <title>IMA Genome - F19 : A genome assembly and annotation guide to empower mycologists, including annotated draft genome sequences of Ceratocystis pirilliformis, Diaporthe australafricana, Fusarium ophioides, Paecilomyces lecythidis, and Sporothrix stenoceras.</title>
        <authorList>
            <person name="Aylward J."/>
            <person name="Wilson A.M."/>
            <person name="Visagie C.M."/>
            <person name="Spraker J."/>
            <person name="Barnes I."/>
            <person name="Buitendag C."/>
            <person name="Ceriani C."/>
            <person name="Del Mar Angel L."/>
            <person name="du Plessis D."/>
            <person name="Fuchs T."/>
            <person name="Gasser K."/>
            <person name="Kramer D."/>
            <person name="Li W."/>
            <person name="Munsamy K."/>
            <person name="Piso A."/>
            <person name="Price J.L."/>
            <person name="Sonnekus B."/>
            <person name="Thomas C."/>
            <person name="van der Nest A."/>
            <person name="van Dijk A."/>
            <person name="van Heerden A."/>
            <person name="van Vuuren N."/>
            <person name="Yilmaz N."/>
            <person name="Duong T.A."/>
            <person name="van der Merwe N.A."/>
            <person name="Wingfield M.J."/>
            <person name="Wingfield B.D."/>
        </authorList>
    </citation>
    <scope>NUCLEOTIDE SEQUENCE [LARGE SCALE GENOMIC DNA]</scope>
    <source>
        <strain evidence="1 2">CMW 18300</strain>
    </source>
</reference>
<evidence type="ECO:0000313" key="1">
    <source>
        <dbReference type="EMBL" id="KAL1845927.1"/>
    </source>
</evidence>